<evidence type="ECO:0000313" key="2">
    <source>
        <dbReference type="EMBL" id="KAG1538110.1"/>
    </source>
</evidence>
<sequence>MCQEGSKFVFIDPSITDLNHLSYITRAQEERNFRELLPIVATVLVANEQVALSKQDQKEQEEDCPSFSSWLVSDEEK</sequence>
<protein>
    <submittedName>
        <fullName evidence="2">Uncharacterized protein</fullName>
    </submittedName>
</protein>
<gene>
    <name evidence="2" type="ORF">G6F51_009972</name>
</gene>
<evidence type="ECO:0000256" key="1">
    <source>
        <dbReference type="SAM" id="MobiDB-lite"/>
    </source>
</evidence>
<name>A0A9P6Y2V7_RHIOR</name>
<reference evidence="2" key="1">
    <citation type="journal article" date="2020" name="Microb. Genom.">
        <title>Genetic diversity of clinical and environmental Mucorales isolates obtained from an investigation of mucormycosis cases among solid organ transplant recipients.</title>
        <authorList>
            <person name="Nguyen M.H."/>
            <person name="Kaul D."/>
            <person name="Muto C."/>
            <person name="Cheng S.J."/>
            <person name="Richter R.A."/>
            <person name="Bruno V.M."/>
            <person name="Liu G."/>
            <person name="Beyhan S."/>
            <person name="Sundermann A.J."/>
            <person name="Mounaud S."/>
            <person name="Pasculle A.W."/>
            <person name="Nierman W.C."/>
            <person name="Driscoll E."/>
            <person name="Cumbie R."/>
            <person name="Clancy C.J."/>
            <person name="Dupont C.L."/>
        </authorList>
    </citation>
    <scope>NUCLEOTIDE SEQUENCE</scope>
    <source>
        <strain evidence="2">GL16</strain>
    </source>
</reference>
<evidence type="ECO:0000313" key="3">
    <source>
        <dbReference type="Proteomes" id="UP000717996"/>
    </source>
</evidence>
<accession>A0A9P6Y2V7</accession>
<proteinExistence type="predicted"/>
<dbReference type="AlphaFoldDB" id="A0A9P6Y2V7"/>
<dbReference type="EMBL" id="JAANIT010001949">
    <property type="protein sequence ID" value="KAG1538110.1"/>
    <property type="molecule type" value="Genomic_DNA"/>
</dbReference>
<dbReference type="Proteomes" id="UP000717996">
    <property type="component" value="Unassembled WGS sequence"/>
</dbReference>
<organism evidence="2 3">
    <name type="scientific">Rhizopus oryzae</name>
    <name type="common">Mucormycosis agent</name>
    <name type="synonym">Rhizopus arrhizus var. delemar</name>
    <dbReference type="NCBI Taxonomy" id="64495"/>
    <lineage>
        <taxon>Eukaryota</taxon>
        <taxon>Fungi</taxon>
        <taxon>Fungi incertae sedis</taxon>
        <taxon>Mucoromycota</taxon>
        <taxon>Mucoromycotina</taxon>
        <taxon>Mucoromycetes</taxon>
        <taxon>Mucorales</taxon>
        <taxon>Mucorineae</taxon>
        <taxon>Rhizopodaceae</taxon>
        <taxon>Rhizopus</taxon>
    </lineage>
</organism>
<feature type="region of interest" description="Disordered" evidence="1">
    <location>
        <begin position="54"/>
        <end position="77"/>
    </location>
</feature>
<dbReference type="OrthoDB" id="10567836at2759"/>
<comment type="caution">
    <text evidence="2">The sequence shown here is derived from an EMBL/GenBank/DDBJ whole genome shotgun (WGS) entry which is preliminary data.</text>
</comment>